<evidence type="ECO:0000313" key="4">
    <source>
        <dbReference type="Proteomes" id="UP000220611"/>
    </source>
</evidence>
<evidence type="ECO:0000313" key="2">
    <source>
        <dbReference type="EMBL" id="PEQ25343.1"/>
    </source>
</evidence>
<comment type="caution">
    <text evidence="1">The sequence shown here is derived from an EMBL/GenBank/DDBJ whole genome shotgun (WGS) entry which is preliminary data.</text>
</comment>
<dbReference type="Proteomes" id="UP000220611">
    <property type="component" value="Unassembled WGS sequence"/>
</dbReference>
<proteinExistence type="predicted"/>
<sequence length="77" mass="9066">MRARRYMLVGDGSAQNRIGRRESTGARFKQLMEGKNKDNPDRLRKGFPQSIKRAFMIMFLMDRSQDRREIAILASCW</sequence>
<dbReference type="Proteomes" id="UP000003490">
    <property type="component" value="Unassembled WGS sequence"/>
</dbReference>
<dbReference type="AlphaFoldDB" id="A7VZ57"/>
<dbReference type="HOGENOM" id="CLU_2631924_0_0_9"/>
<dbReference type="EMBL" id="NOXF01000002">
    <property type="protein sequence ID" value="PEQ25343.1"/>
    <property type="molecule type" value="Genomic_DNA"/>
</dbReference>
<reference evidence="2 4" key="3">
    <citation type="submission" date="2017-07" db="EMBL/GenBank/DDBJ databases">
        <title>Prevalence of linear plasmids in Cutibacterium (Propionibacterium) acnes isolates obtained from prostatic tissue.</title>
        <authorList>
            <person name="Davidsson S."/>
            <person name="Carlsson J."/>
            <person name="Molling P."/>
            <person name="Andren O."/>
            <person name="Andersson S.-O."/>
            <person name="Brzuszkiewicz E."/>
            <person name="Poehlein A."/>
            <person name="Al-Zeer M."/>
            <person name="Brinkmann V."/>
            <person name="Scavenius C."/>
            <person name="Nazipi S."/>
            <person name="Soderquist B."/>
            <person name="Bruggemann H."/>
        </authorList>
    </citation>
    <scope>NUCLEOTIDE SEQUENCE [LARGE SCALE GENOMIC DNA]</scope>
    <source>
        <strain evidence="2 4">DSM 753</strain>
    </source>
</reference>
<reference evidence="1 3" key="2">
    <citation type="submission" date="2007-08" db="EMBL/GenBank/DDBJ databases">
        <authorList>
            <person name="Fulton L."/>
            <person name="Clifton S."/>
            <person name="Fulton B."/>
            <person name="Xu J."/>
            <person name="Minx P."/>
            <person name="Pepin K.H."/>
            <person name="Johnson M."/>
            <person name="Thiruvilangam P."/>
            <person name="Bhonagiri V."/>
            <person name="Nash W.E."/>
            <person name="Wang C."/>
            <person name="Mardis E.R."/>
            <person name="Wilson R.K."/>
        </authorList>
    </citation>
    <scope>NUCLEOTIDE SEQUENCE [LARGE SCALE GENOMIC DNA]</scope>
    <source>
        <strain evidence="1 3">DSM 753</strain>
    </source>
</reference>
<accession>A7VZ57</accession>
<protein>
    <submittedName>
        <fullName evidence="1">Uncharacterized protein</fullName>
    </submittedName>
</protein>
<reference evidence="1 3" key="1">
    <citation type="submission" date="2007-08" db="EMBL/GenBank/DDBJ databases">
        <title>Draft genome sequence of Clostridium leptum (DSM 753).</title>
        <authorList>
            <person name="Sudarsanam P."/>
            <person name="Ley R."/>
            <person name="Guruge J."/>
            <person name="Turnbaugh P.J."/>
            <person name="Mahowald M."/>
            <person name="Liep D."/>
            <person name="Gordon J."/>
        </authorList>
    </citation>
    <scope>NUCLEOTIDE SEQUENCE [LARGE SCALE GENOMIC DNA]</scope>
    <source>
        <strain evidence="1 3">DSM 753</strain>
    </source>
</reference>
<dbReference type="EMBL" id="ABCB02000021">
    <property type="protein sequence ID" value="EDO59835.1"/>
    <property type="molecule type" value="Genomic_DNA"/>
</dbReference>
<evidence type="ECO:0000313" key="1">
    <source>
        <dbReference type="EMBL" id="EDO59835.1"/>
    </source>
</evidence>
<name>A7VZ57_9FIRM</name>
<keyword evidence="4" id="KW-1185">Reference proteome</keyword>
<evidence type="ECO:0000313" key="3">
    <source>
        <dbReference type="Proteomes" id="UP000003490"/>
    </source>
</evidence>
<gene>
    <name evidence="2" type="ORF">CH238_04785</name>
    <name evidence="1" type="ORF">CLOLEP_03886</name>
</gene>
<organism evidence="1 3">
    <name type="scientific">[Clostridium] leptum DSM 753</name>
    <dbReference type="NCBI Taxonomy" id="428125"/>
    <lineage>
        <taxon>Bacteria</taxon>
        <taxon>Bacillati</taxon>
        <taxon>Bacillota</taxon>
        <taxon>Clostridia</taxon>
        <taxon>Eubacteriales</taxon>
        <taxon>Oscillospiraceae</taxon>
        <taxon>Oscillospiraceae incertae sedis</taxon>
    </lineage>
</organism>